<reference evidence="3" key="1">
    <citation type="submission" date="2022-03" db="EMBL/GenBank/DDBJ databases">
        <title>Draft genome sequence of Aduncisulcus paluster, a free-living microaerophilic Fornicata.</title>
        <authorList>
            <person name="Yuyama I."/>
            <person name="Kume K."/>
            <person name="Tamura T."/>
            <person name="Inagaki Y."/>
            <person name="Hashimoto T."/>
        </authorList>
    </citation>
    <scope>NUCLEOTIDE SEQUENCE</scope>
    <source>
        <strain evidence="3">NY0171</strain>
    </source>
</reference>
<feature type="region of interest" description="Disordered" evidence="2">
    <location>
        <begin position="248"/>
        <end position="299"/>
    </location>
</feature>
<dbReference type="EMBL" id="BQXS01011928">
    <property type="protein sequence ID" value="GKT18273.1"/>
    <property type="molecule type" value="Genomic_DNA"/>
</dbReference>
<protein>
    <submittedName>
        <fullName evidence="3">Uncharacterized protein</fullName>
    </submittedName>
</protein>
<keyword evidence="1" id="KW-0175">Coiled coil</keyword>
<gene>
    <name evidence="3" type="ORF">ADUPG1_011280</name>
</gene>
<sequence length="320" mass="35777">MQATKESLRKQREILQEEVEIEKSRCDDVTKQLRQSQHIQKMSYMHAPSSTFPTHDLDSDEDLYNTSLFQHSGDDCANPSMSIPSKEALVVNPDLSARALPLTLDVLQDQDPVRPQKKRKPEFISAREKPFDASITINPTKRPFEADEPIAPSVDRYGNVASPSSSHAKDFGHGTRSHAPISPAMNKLLRSEVEDIDSQLSILLKTSELDMDVPFTSWAEMKEEHEDDGQGERDIVCVVGLSSHTGLKEHQKREATSIPPDEYKSKIISTERPSDGDSLRLGNESGIGFATMEDTTDTTTADELEGFSLSYARNIYQDLK</sequence>
<evidence type="ECO:0000313" key="4">
    <source>
        <dbReference type="Proteomes" id="UP001057375"/>
    </source>
</evidence>
<comment type="caution">
    <text evidence="3">The sequence shown here is derived from an EMBL/GenBank/DDBJ whole genome shotgun (WGS) entry which is preliminary data.</text>
</comment>
<evidence type="ECO:0000313" key="3">
    <source>
        <dbReference type="EMBL" id="GKT18273.1"/>
    </source>
</evidence>
<proteinExistence type="predicted"/>
<keyword evidence="4" id="KW-1185">Reference proteome</keyword>
<name>A0ABQ5JV07_9EUKA</name>
<accession>A0ABQ5JV07</accession>
<organism evidence="3 4">
    <name type="scientific">Aduncisulcus paluster</name>
    <dbReference type="NCBI Taxonomy" id="2918883"/>
    <lineage>
        <taxon>Eukaryota</taxon>
        <taxon>Metamonada</taxon>
        <taxon>Carpediemonas-like organisms</taxon>
        <taxon>Aduncisulcus</taxon>
    </lineage>
</organism>
<evidence type="ECO:0000256" key="1">
    <source>
        <dbReference type="SAM" id="Coils"/>
    </source>
</evidence>
<feature type="region of interest" description="Disordered" evidence="2">
    <location>
        <begin position="160"/>
        <end position="179"/>
    </location>
</feature>
<feature type="compositionally biased region" description="Basic and acidic residues" evidence="2">
    <location>
        <begin position="248"/>
        <end position="265"/>
    </location>
</feature>
<evidence type="ECO:0000256" key="2">
    <source>
        <dbReference type="SAM" id="MobiDB-lite"/>
    </source>
</evidence>
<dbReference type="Proteomes" id="UP001057375">
    <property type="component" value="Unassembled WGS sequence"/>
</dbReference>
<feature type="coiled-coil region" evidence="1">
    <location>
        <begin position="5"/>
        <end position="32"/>
    </location>
</feature>